<keyword evidence="2" id="KW-1185">Reference proteome</keyword>
<protein>
    <recommendedName>
        <fullName evidence="3">IS110 family transposase</fullName>
    </recommendedName>
</protein>
<comment type="caution">
    <text evidence="1">The sequence shown here is derived from an EMBL/GenBank/DDBJ whole genome shotgun (WGS) entry which is preliminary data.</text>
</comment>
<evidence type="ECO:0000313" key="1">
    <source>
        <dbReference type="EMBL" id="MDD7971954.1"/>
    </source>
</evidence>
<gene>
    <name evidence="1" type="ORF">PUT78_12670</name>
</gene>
<evidence type="ECO:0000313" key="2">
    <source>
        <dbReference type="Proteomes" id="UP001431784"/>
    </source>
</evidence>
<evidence type="ECO:0008006" key="3">
    <source>
        <dbReference type="Google" id="ProtNLM"/>
    </source>
</evidence>
<name>A0ABT5TA14_9RHOB</name>
<dbReference type="Proteomes" id="UP001431784">
    <property type="component" value="Unassembled WGS sequence"/>
</dbReference>
<proteinExistence type="predicted"/>
<accession>A0ABT5TA14</accession>
<dbReference type="RefSeq" id="WP_274352634.1">
    <property type="nucleotide sequence ID" value="NZ_JAQZSM010000011.1"/>
</dbReference>
<sequence length="59" mass="6508">MAHYVEIDVSLETVNICIVDDEGTVCLERKTEAEPEAIIDLLKNFGLSDVSTLGTDLRI</sequence>
<reference evidence="1" key="1">
    <citation type="submission" date="2023-02" db="EMBL/GenBank/DDBJ databases">
        <title>Description of Roseinatronobacter alkalisoli sp. nov., an alkaliphilic bacerium isolated from soda soil.</title>
        <authorList>
            <person name="Wei W."/>
        </authorList>
    </citation>
    <scope>NUCLEOTIDE SEQUENCE</scope>
    <source>
        <strain evidence="1">HJB301</strain>
    </source>
</reference>
<organism evidence="1 2">
    <name type="scientific">Roseinatronobacter alkalisoli</name>
    <dbReference type="NCBI Taxonomy" id="3028235"/>
    <lineage>
        <taxon>Bacteria</taxon>
        <taxon>Pseudomonadati</taxon>
        <taxon>Pseudomonadota</taxon>
        <taxon>Alphaproteobacteria</taxon>
        <taxon>Rhodobacterales</taxon>
        <taxon>Paracoccaceae</taxon>
        <taxon>Roseinatronobacter</taxon>
    </lineage>
</organism>
<dbReference type="EMBL" id="JAQZSM010000011">
    <property type="protein sequence ID" value="MDD7971954.1"/>
    <property type="molecule type" value="Genomic_DNA"/>
</dbReference>